<keyword evidence="4" id="KW-0436">Ligase</keyword>
<dbReference type="GO" id="GO:0009252">
    <property type="term" value="P:peptidoglycan biosynthetic process"/>
    <property type="evidence" value="ECO:0007669"/>
    <property type="project" value="UniProtKB-UniPathway"/>
</dbReference>
<accession>A0A6J6PBF1</accession>
<dbReference type="InterPro" id="IPR036615">
    <property type="entry name" value="Mur_ligase_C_dom_sf"/>
</dbReference>
<protein>
    <submittedName>
        <fullName evidence="9">Unannotated protein</fullName>
    </submittedName>
</protein>
<evidence type="ECO:0000259" key="7">
    <source>
        <dbReference type="Pfam" id="PF02875"/>
    </source>
</evidence>
<dbReference type="GO" id="GO:0005524">
    <property type="term" value="F:ATP binding"/>
    <property type="evidence" value="ECO:0007669"/>
    <property type="project" value="UniProtKB-KW"/>
</dbReference>
<dbReference type="InterPro" id="IPR036565">
    <property type="entry name" value="Mur-like_cat_sf"/>
</dbReference>
<comment type="subcellular location">
    <subcellularLocation>
        <location evidence="1">Cytoplasm</location>
    </subcellularLocation>
</comment>
<sequence>MRVLVYGLARSGTAAIERLRERGDEVIAVDRSLGNEDDLGLLAGVDVLVKSPGVPSELPLVVAARERSIPVWSEVELAWTFFPATTKVVGVTGTNGKTTTTELLGAIFRVAGRDVAVAGNVGTALATVRDAEWVVCELSSFQLEDVHTLACDVAVLLNVEPDHIDRHGSFDAYRAAKLRIFDRARAKVVPAGSGLPGIEFSADDPLPAEPLIRGRHNRENAAAAVAAARAAGIDDDAIAEALGTFPGVKHRLEPVTERAGVRYVNDSKATNVAATRRALAAYADEPVHLILGGSLKGEDYTPLGSEIGPNVVAIHLIGEAAPEIAKALSGLDFHDDETLAAAIEHAAHLAKPGEVVLLSPACASFDQFQNYEHRGDEFRRMVESLAG</sequence>
<dbReference type="HAMAP" id="MF_00639">
    <property type="entry name" value="MurD"/>
    <property type="match status" value="1"/>
</dbReference>
<dbReference type="GO" id="GO:0005737">
    <property type="term" value="C:cytoplasm"/>
    <property type="evidence" value="ECO:0007669"/>
    <property type="project" value="UniProtKB-SubCell"/>
</dbReference>
<dbReference type="Gene3D" id="3.40.1190.10">
    <property type="entry name" value="Mur-like, catalytic domain"/>
    <property type="match status" value="2"/>
</dbReference>
<dbReference type="Gene3D" id="3.40.50.720">
    <property type="entry name" value="NAD(P)-binding Rossmann-like Domain"/>
    <property type="match status" value="1"/>
</dbReference>
<feature type="domain" description="Mur ligase C-terminal" evidence="7">
    <location>
        <begin position="250"/>
        <end position="362"/>
    </location>
</feature>
<keyword evidence="3" id="KW-0963">Cytoplasm</keyword>
<dbReference type="GO" id="GO:0008764">
    <property type="term" value="F:UDP-N-acetylmuramoylalanine-D-glutamate ligase activity"/>
    <property type="evidence" value="ECO:0007669"/>
    <property type="project" value="UniProtKB-EC"/>
</dbReference>
<evidence type="ECO:0000256" key="4">
    <source>
        <dbReference type="ARBA" id="ARBA00022598"/>
    </source>
</evidence>
<feature type="domain" description="Mur ligase central" evidence="8">
    <location>
        <begin position="91"/>
        <end position="186"/>
    </location>
</feature>
<gene>
    <name evidence="9" type="ORF">UFOPK2399_01013</name>
</gene>
<reference evidence="9" key="1">
    <citation type="submission" date="2020-05" db="EMBL/GenBank/DDBJ databases">
        <authorList>
            <person name="Chiriac C."/>
            <person name="Salcher M."/>
            <person name="Ghai R."/>
            <person name="Kavagutti S V."/>
        </authorList>
    </citation>
    <scope>NUCLEOTIDE SEQUENCE</scope>
</reference>
<dbReference type="GO" id="GO:0051301">
    <property type="term" value="P:cell division"/>
    <property type="evidence" value="ECO:0007669"/>
    <property type="project" value="InterPro"/>
</dbReference>
<evidence type="ECO:0000256" key="3">
    <source>
        <dbReference type="ARBA" id="ARBA00022490"/>
    </source>
</evidence>
<evidence type="ECO:0000256" key="6">
    <source>
        <dbReference type="ARBA" id="ARBA00022840"/>
    </source>
</evidence>
<organism evidence="9">
    <name type="scientific">freshwater metagenome</name>
    <dbReference type="NCBI Taxonomy" id="449393"/>
    <lineage>
        <taxon>unclassified sequences</taxon>
        <taxon>metagenomes</taxon>
        <taxon>ecological metagenomes</taxon>
    </lineage>
</organism>
<dbReference type="Pfam" id="PF08245">
    <property type="entry name" value="Mur_ligase_M"/>
    <property type="match status" value="1"/>
</dbReference>
<dbReference type="SUPFAM" id="SSF53623">
    <property type="entry name" value="MurD-like peptide ligases, catalytic domain"/>
    <property type="match status" value="1"/>
</dbReference>
<dbReference type="PANTHER" id="PTHR43692:SF1">
    <property type="entry name" value="UDP-N-ACETYLMURAMOYLALANINE--D-GLUTAMATE LIGASE"/>
    <property type="match status" value="1"/>
</dbReference>
<evidence type="ECO:0000256" key="5">
    <source>
        <dbReference type="ARBA" id="ARBA00022741"/>
    </source>
</evidence>
<dbReference type="InterPro" id="IPR004101">
    <property type="entry name" value="Mur_ligase_C"/>
</dbReference>
<dbReference type="PANTHER" id="PTHR43692">
    <property type="entry name" value="UDP-N-ACETYLMURAMOYLALANINE--D-GLUTAMATE LIGASE"/>
    <property type="match status" value="1"/>
</dbReference>
<dbReference type="UniPathway" id="UPA00219"/>
<keyword evidence="5" id="KW-0547">Nucleotide-binding</keyword>
<dbReference type="Pfam" id="PF02875">
    <property type="entry name" value="Mur_ligase_C"/>
    <property type="match status" value="1"/>
</dbReference>
<dbReference type="Gene3D" id="3.90.190.20">
    <property type="entry name" value="Mur ligase, C-terminal domain"/>
    <property type="match status" value="1"/>
</dbReference>
<dbReference type="AlphaFoldDB" id="A0A6J6PBF1"/>
<dbReference type="SUPFAM" id="SSF51984">
    <property type="entry name" value="MurCD N-terminal domain"/>
    <property type="match status" value="1"/>
</dbReference>
<dbReference type="EMBL" id="CAEZXP010000002">
    <property type="protein sequence ID" value="CAB4695772.1"/>
    <property type="molecule type" value="Genomic_DNA"/>
</dbReference>
<comment type="pathway">
    <text evidence="2">Cell wall biogenesis; peptidoglycan biosynthesis.</text>
</comment>
<keyword evidence="6" id="KW-0067">ATP-binding</keyword>
<dbReference type="SUPFAM" id="SSF53244">
    <property type="entry name" value="MurD-like peptide ligases, peptide-binding domain"/>
    <property type="match status" value="1"/>
</dbReference>
<dbReference type="InterPro" id="IPR005762">
    <property type="entry name" value="MurD"/>
</dbReference>
<evidence type="ECO:0000256" key="2">
    <source>
        <dbReference type="ARBA" id="ARBA00004752"/>
    </source>
</evidence>
<evidence type="ECO:0000256" key="1">
    <source>
        <dbReference type="ARBA" id="ARBA00004496"/>
    </source>
</evidence>
<dbReference type="InterPro" id="IPR013221">
    <property type="entry name" value="Mur_ligase_cen"/>
</dbReference>
<dbReference type="GO" id="GO:0008360">
    <property type="term" value="P:regulation of cell shape"/>
    <property type="evidence" value="ECO:0007669"/>
    <property type="project" value="InterPro"/>
</dbReference>
<evidence type="ECO:0000259" key="8">
    <source>
        <dbReference type="Pfam" id="PF08245"/>
    </source>
</evidence>
<proteinExistence type="inferred from homology"/>
<evidence type="ECO:0000313" key="9">
    <source>
        <dbReference type="EMBL" id="CAB4695772.1"/>
    </source>
</evidence>
<name>A0A6J6PBF1_9ZZZZ</name>